<evidence type="ECO:0000256" key="1">
    <source>
        <dbReference type="ARBA" id="ARBA00004651"/>
    </source>
</evidence>
<feature type="transmembrane region" description="Helical" evidence="6">
    <location>
        <begin position="136"/>
        <end position="157"/>
    </location>
</feature>
<evidence type="ECO:0000313" key="8">
    <source>
        <dbReference type="Proteomes" id="UP001596473"/>
    </source>
</evidence>
<dbReference type="InterPro" id="IPR050367">
    <property type="entry name" value="APC_superfamily"/>
</dbReference>
<gene>
    <name evidence="7" type="ORF">ACFQNF_00755</name>
</gene>
<dbReference type="Gene3D" id="1.20.1740.10">
    <property type="entry name" value="Amino acid/polyamine transporter I"/>
    <property type="match status" value="1"/>
</dbReference>
<evidence type="ECO:0000256" key="6">
    <source>
        <dbReference type="SAM" id="Phobius"/>
    </source>
</evidence>
<dbReference type="InterPro" id="IPR002293">
    <property type="entry name" value="AA/rel_permease1"/>
</dbReference>
<organism evidence="7 8">
    <name type="scientific">Iodobacter arcticus</name>
    <dbReference type="NCBI Taxonomy" id="590593"/>
    <lineage>
        <taxon>Bacteria</taxon>
        <taxon>Pseudomonadati</taxon>
        <taxon>Pseudomonadota</taxon>
        <taxon>Betaproteobacteria</taxon>
        <taxon>Neisseriales</taxon>
        <taxon>Chitinibacteraceae</taxon>
        <taxon>Iodobacter</taxon>
    </lineage>
</organism>
<name>A0ABW2QS03_9NEIS</name>
<dbReference type="EMBL" id="JBHTBQ010000001">
    <property type="protein sequence ID" value="MFC7418408.1"/>
    <property type="molecule type" value="Genomic_DNA"/>
</dbReference>
<dbReference type="RefSeq" id="WP_380185377.1">
    <property type="nucleotide sequence ID" value="NZ_JBHTBQ010000001.1"/>
</dbReference>
<keyword evidence="3 6" id="KW-0812">Transmembrane</keyword>
<proteinExistence type="predicted"/>
<evidence type="ECO:0000256" key="2">
    <source>
        <dbReference type="ARBA" id="ARBA00022475"/>
    </source>
</evidence>
<feature type="transmembrane region" description="Helical" evidence="6">
    <location>
        <begin position="240"/>
        <end position="258"/>
    </location>
</feature>
<feature type="transmembrane region" description="Helical" evidence="6">
    <location>
        <begin position="344"/>
        <end position="364"/>
    </location>
</feature>
<keyword evidence="2" id="KW-1003">Cell membrane</keyword>
<feature type="transmembrane region" description="Helical" evidence="6">
    <location>
        <begin position="409"/>
        <end position="429"/>
    </location>
</feature>
<dbReference type="PIRSF" id="PIRSF006060">
    <property type="entry name" value="AA_transporter"/>
    <property type="match status" value="1"/>
</dbReference>
<dbReference type="PANTHER" id="PTHR42770:SF12">
    <property type="entry name" value="AMINO ACID TRANSPORTER"/>
    <property type="match status" value="1"/>
</dbReference>
<dbReference type="PANTHER" id="PTHR42770">
    <property type="entry name" value="AMINO ACID TRANSPORTER-RELATED"/>
    <property type="match status" value="1"/>
</dbReference>
<keyword evidence="8" id="KW-1185">Reference proteome</keyword>
<protein>
    <submittedName>
        <fullName evidence="7">APC family permease</fullName>
    </submittedName>
</protein>
<reference evidence="8" key="1">
    <citation type="journal article" date="2019" name="Int. J. Syst. Evol. Microbiol.">
        <title>The Global Catalogue of Microorganisms (GCM) 10K type strain sequencing project: providing services to taxonomists for standard genome sequencing and annotation.</title>
        <authorList>
            <consortium name="The Broad Institute Genomics Platform"/>
            <consortium name="The Broad Institute Genome Sequencing Center for Infectious Disease"/>
            <person name="Wu L."/>
            <person name="Ma J."/>
        </authorList>
    </citation>
    <scope>NUCLEOTIDE SEQUENCE [LARGE SCALE GENOMIC DNA]</scope>
    <source>
        <strain evidence="8">CCUG 62945</strain>
    </source>
</reference>
<feature type="transmembrane region" description="Helical" evidence="6">
    <location>
        <begin position="164"/>
        <end position="184"/>
    </location>
</feature>
<dbReference type="Pfam" id="PF13520">
    <property type="entry name" value="AA_permease_2"/>
    <property type="match status" value="1"/>
</dbReference>
<feature type="transmembrane region" description="Helical" evidence="6">
    <location>
        <begin position="370"/>
        <end position="388"/>
    </location>
</feature>
<sequence>MTLQQRIDKQLEGGVLGFPTALATAVGLVMASPVILTATTGFSIGGGSFVLAMLIALTLMYLQATTFAEAATMIPTAGSVYDYIACGLGRVAAITGTLSAYVLVHVFAGTAETILSGVMATVNFDSLQAILVAHNATWLVGVMMVILFAVLNVFGIAVFAKVEVFLTACMWITLMIFGICGVLQTPKVPLVGFFGASSVGTDPYAVMSLVGMAMFMFLGIEFVTPLAPELRNAHRTIPRAMMLGLVLVWLCMVLWGAAMVRQVPNIALNAQGSVHLLETPDAIPHFALAIMGPLGKFWLGIAFLLAGAATINTLMAALPRILCGMAQDGSLPKIFAYLHPRYKTPVFGILVAAAIPITHVILIRGDIDRIMPLVLAAVCAWGVAYLLINLSIVSLRIRRPDLPRRYRSPWFPLPQLVSSIGIFIAIAYITPPTMKASDIFVPFGLMFALAALYALVWLLIIKRQAGFTPVSVEAVLEHALTHPKHDH</sequence>
<feature type="transmembrane region" description="Helical" evidence="6">
    <location>
        <begin position="204"/>
        <end position="228"/>
    </location>
</feature>
<dbReference type="Proteomes" id="UP001596473">
    <property type="component" value="Unassembled WGS sequence"/>
</dbReference>
<comment type="caution">
    <text evidence="7">The sequence shown here is derived from an EMBL/GenBank/DDBJ whole genome shotgun (WGS) entry which is preliminary data.</text>
</comment>
<feature type="transmembrane region" description="Helical" evidence="6">
    <location>
        <begin position="42"/>
        <end position="62"/>
    </location>
</feature>
<accession>A0ABW2QS03</accession>
<keyword evidence="4 6" id="KW-1133">Transmembrane helix</keyword>
<keyword evidence="5 6" id="KW-0472">Membrane</keyword>
<evidence type="ECO:0000256" key="3">
    <source>
        <dbReference type="ARBA" id="ARBA00022692"/>
    </source>
</evidence>
<feature type="transmembrane region" description="Helical" evidence="6">
    <location>
        <begin position="441"/>
        <end position="461"/>
    </location>
</feature>
<evidence type="ECO:0000256" key="5">
    <source>
        <dbReference type="ARBA" id="ARBA00023136"/>
    </source>
</evidence>
<evidence type="ECO:0000256" key="4">
    <source>
        <dbReference type="ARBA" id="ARBA00022989"/>
    </source>
</evidence>
<feature type="transmembrane region" description="Helical" evidence="6">
    <location>
        <begin position="15"/>
        <end position="36"/>
    </location>
</feature>
<evidence type="ECO:0000313" key="7">
    <source>
        <dbReference type="EMBL" id="MFC7418408.1"/>
    </source>
</evidence>
<comment type="subcellular location">
    <subcellularLocation>
        <location evidence="1">Cell membrane</location>
        <topology evidence="1">Multi-pass membrane protein</topology>
    </subcellularLocation>
</comment>